<dbReference type="InterPro" id="IPR011330">
    <property type="entry name" value="Glyco_hydro/deAcase_b/a-brl"/>
</dbReference>
<comment type="caution">
    <text evidence="1">The sequence shown here is derived from an EMBL/GenBank/DDBJ whole genome shotgun (WGS) entry which is preliminary data.</text>
</comment>
<name>A0A9X2BZ91_9BURK</name>
<dbReference type="RefSeq" id="WP_275682117.1">
    <property type="nucleotide sequence ID" value="NZ_JAJLJH010000002.1"/>
</dbReference>
<reference evidence="1" key="1">
    <citation type="submission" date="2021-11" db="EMBL/GenBank/DDBJ databases">
        <title>BS-T2-15 a new species belonging to the Comamonadaceae family isolated from the soil of a French oak forest.</title>
        <authorList>
            <person name="Mieszkin S."/>
            <person name="Alain K."/>
        </authorList>
    </citation>
    <scope>NUCLEOTIDE SEQUENCE</scope>
    <source>
        <strain evidence="1">BS-T2-15</strain>
    </source>
</reference>
<evidence type="ECO:0000313" key="2">
    <source>
        <dbReference type="Proteomes" id="UP001139353"/>
    </source>
</evidence>
<evidence type="ECO:0008006" key="3">
    <source>
        <dbReference type="Google" id="ProtNLM"/>
    </source>
</evidence>
<dbReference type="Gene3D" id="3.20.20.370">
    <property type="entry name" value="Glycoside hydrolase/deacetylase"/>
    <property type="match status" value="1"/>
</dbReference>
<dbReference type="EMBL" id="JAJLJH010000002">
    <property type="protein sequence ID" value="MCK9686087.1"/>
    <property type="molecule type" value="Genomic_DNA"/>
</dbReference>
<organism evidence="1 2">
    <name type="scientific">Scleromatobacter humisilvae</name>
    <dbReference type="NCBI Taxonomy" id="2897159"/>
    <lineage>
        <taxon>Bacteria</taxon>
        <taxon>Pseudomonadati</taxon>
        <taxon>Pseudomonadota</taxon>
        <taxon>Betaproteobacteria</taxon>
        <taxon>Burkholderiales</taxon>
        <taxon>Sphaerotilaceae</taxon>
        <taxon>Scleromatobacter</taxon>
    </lineage>
</organism>
<sequence length="320" mass="35643">MLDVFFTVDVELWCDGWHELDSTFARSFDRYILGTTPTGQYGLPYQLAVLADHGLEGVFFVEPLFSTHFGAGPLDEIVGVIQEARQEIQLHLHTEWVDEASTPLLDNVTVKRQHMRCFSLDDQTRLISIGKELLAHAGVDTVSAFRAGSFGFNLDTLAALASNGVFLDASYDATMMGPDSGLLPGVTVVEPVEWRGVVEYPMTVFQDGPRHLRHAQLTACSYSELEGLLWSALAEGRQAFTVLSHNFELLDAARSGADRVVIDRFQRLCSFLDKNRDSFRVRGFDGLLATPVARQPAPLASPIWKTAGRMFEQFRRRATT</sequence>
<gene>
    <name evidence="1" type="ORF">LPC04_10250</name>
</gene>
<proteinExistence type="predicted"/>
<protein>
    <recommendedName>
        <fullName evidence="3">Polysaccharide deacetylase</fullName>
    </recommendedName>
</protein>
<evidence type="ECO:0000313" key="1">
    <source>
        <dbReference type="EMBL" id="MCK9686087.1"/>
    </source>
</evidence>
<dbReference type="Proteomes" id="UP001139353">
    <property type="component" value="Unassembled WGS sequence"/>
</dbReference>
<dbReference type="CDD" id="cd10933">
    <property type="entry name" value="CE4_u9"/>
    <property type="match status" value="1"/>
</dbReference>
<dbReference type="SUPFAM" id="SSF88713">
    <property type="entry name" value="Glycoside hydrolase/deacetylase"/>
    <property type="match status" value="1"/>
</dbReference>
<keyword evidence="2" id="KW-1185">Reference proteome</keyword>
<accession>A0A9X2BZ91</accession>
<dbReference type="GO" id="GO:0005975">
    <property type="term" value="P:carbohydrate metabolic process"/>
    <property type="evidence" value="ECO:0007669"/>
    <property type="project" value="InterPro"/>
</dbReference>
<dbReference type="AlphaFoldDB" id="A0A9X2BZ91"/>